<organism evidence="6">
    <name type="scientific">Pelagomonas calceolata</name>
    <dbReference type="NCBI Taxonomy" id="35677"/>
    <lineage>
        <taxon>Eukaryota</taxon>
        <taxon>Sar</taxon>
        <taxon>Stramenopiles</taxon>
        <taxon>Ochrophyta</taxon>
        <taxon>Pelagophyceae</taxon>
        <taxon>Pelagomonadales</taxon>
        <taxon>Pelagomonadaceae</taxon>
        <taxon>Pelagomonas</taxon>
    </lineage>
</organism>
<evidence type="ECO:0000313" key="8">
    <source>
        <dbReference type="Proteomes" id="UP000789595"/>
    </source>
</evidence>
<keyword evidence="4" id="KW-0479">Metal-binding</keyword>
<dbReference type="AlphaFoldDB" id="A0A7S4EEB8"/>
<evidence type="ECO:0000256" key="1">
    <source>
        <dbReference type="ARBA" id="ARBA00022741"/>
    </source>
</evidence>
<feature type="binding site" evidence="3">
    <location>
        <begin position="325"/>
        <end position="328"/>
    </location>
    <ligand>
        <name>GTP</name>
        <dbReference type="ChEBI" id="CHEBI:37565"/>
    </ligand>
</feature>
<evidence type="ECO:0000313" key="6">
    <source>
        <dbReference type="EMBL" id="CAE0706868.1"/>
    </source>
</evidence>
<proteinExistence type="predicted"/>
<dbReference type="Proteomes" id="UP000789595">
    <property type="component" value="Unassembled WGS sequence"/>
</dbReference>
<evidence type="ECO:0000256" key="2">
    <source>
        <dbReference type="ARBA" id="ARBA00023134"/>
    </source>
</evidence>
<evidence type="ECO:0000256" key="5">
    <source>
        <dbReference type="SAM" id="MobiDB-lite"/>
    </source>
</evidence>
<dbReference type="Gene3D" id="3.40.50.300">
    <property type="entry name" value="P-loop containing nucleotide triphosphate hydrolases"/>
    <property type="match status" value="1"/>
</dbReference>
<evidence type="ECO:0000313" key="7">
    <source>
        <dbReference type="EMBL" id="CAH0369039.1"/>
    </source>
</evidence>
<dbReference type="EMBL" id="HBIW01025867">
    <property type="protein sequence ID" value="CAE0706868.1"/>
    <property type="molecule type" value="Transcribed_RNA"/>
</dbReference>
<reference evidence="7" key="2">
    <citation type="submission" date="2021-11" db="EMBL/GenBank/DDBJ databases">
        <authorList>
            <consortium name="Genoscope - CEA"/>
            <person name="William W."/>
        </authorList>
    </citation>
    <scope>NUCLEOTIDE SEQUENCE</scope>
</reference>
<gene>
    <name evidence="6" type="ORF">PCAL00307_LOCUS22319</name>
    <name evidence="7" type="ORF">PECAL_2P21450</name>
</gene>
<dbReference type="PANTHER" id="PTHR46090:SF2">
    <property type="entry name" value="ADP-RIBOSYLATION FACTOR-LIKE PROTEIN 13B"/>
    <property type="match status" value="1"/>
</dbReference>
<dbReference type="GO" id="GO:0005525">
    <property type="term" value="F:GTP binding"/>
    <property type="evidence" value="ECO:0007669"/>
    <property type="project" value="UniProtKB-KW"/>
</dbReference>
<dbReference type="OrthoDB" id="14717at2759"/>
<keyword evidence="2 3" id="KW-0342">GTP-binding</keyword>
<protein>
    <submittedName>
        <fullName evidence="6">Uncharacterized protein</fullName>
    </submittedName>
</protein>
<sequence length="534" mass="59474">MSRRMQTLRNISNRPRSAPAQRKPVATSTALPGPASPLGGDAHAGLRPGTAKNIKRRSASAASRRRREIVGEYMRRSVDPVMRELVTHLLVEKPSDVTKEMLAYLRGVRDGTTPQIQMDSQRKVSKEDRAYMARDVKPLLTDLLSDVVRARPRAPVDFSIAWLASRRAQATDVPAPKSVSKLRDAISFDAAVTSQKPTTTLEKKRIFVLGDVSSGKTTLLKAMQGDLEPSAKPSGGFKTFDLGHQLSEDAPQSTLTFFDVSGKTKARARWPAYFSDCHAVVFVVDCSSDLAEARTCFDYCFRATNENEDERRSMLKGKPLLVLANKQDIESSAKPDEVSKALDLDAYQRDGYHVAVCPVVGDPQKSNGALDPRVERAIDWLAQRIDDKAGALEARRTRETAATDAWDQLQKEKKEQRVFRKVLRKAHPQEGEPEECMDESEGLEFFASELGCTIEDMDPTAKRLAALMNYQKLALQMTAAMNQPVNPKKRAPMAWPDVAAYVEARNSEKWDPAVVQRDEDEDPTSMKNRMAKRA</sequence>
<feature type="binding site" evidence="4">
    <location>
        <position position="234"/>
    </location>
    <ligand>
        <name>Mg(2+)</name>
        <dbReference type="ChEBI" id="CHEBI:18420"/>
    </ligand>
</feature>
<feature type="compositionally biased region" description="Polar residues" evidence="5">
    <location>
        <begin position="1"/>
        <end position="15"/>
    </location>
</feature>
<feature type="region of interest" description="Disordered" evidence="5">
    <location>
        <begin position="509"/>
        <end position="534"/>
    </location>
</feature>
<dbReference type="EMBL" id="CAKKNE010000002">
    <property type="protein sequence ID" value="CAH0369039.1"/>
    <property type="molecule type" value="Genomic_DNA"/>
</dbReference>
<dbReference type="SMART" id="SM00177">
    <property type="entry name" value="ARF"/>
    <property type="match status" value="1"/>
</dbReference>
<accession>A0A7S4EEB8</accession>
<dbReference type="SMART" id="SM00178">
    <property type="entry name" value="SAR"/>
    <property type="match status" value="1"/>
</dbReference>
<dbReference type="Pfam" id="PF00025">
    <property type="entry name" value="Arf"/>
    <property type="match status" value="1"/>
</dbReference>
<dbReference type="InterPro" id="IPR027417">
    <property type="entry name" value="P-loop_NTPase"/>
</dbReference>
<keyword evidence="1 3" id="KW-0547">Nucleotide-binding</keyword>
<dbReference type="GO" id="GO:0003924">
    <property type="term" value="F:GTPase activity"/>
    <property type="evidence" value="ECO:0007669"/>
    <property type="project" value="InterPro"/>
</dbReference>
<evidence type="ECO:0000256" key="3">
    <source>
        <dbReference type="PIRSR" id="PIRSR606689-1"/>
    </source>
</evidence>
<feature type="binding site" evidence="3">
    <location>
        <begin position="210"/>
        <end position="217"/>
    </location>
    <ligand>
        <name>GTP</name>
        <dbReference type="ChEBI" id="CHEBI:37565"/>
    </ligand>
</feature>
<keyword evidence="8" id="KW-1185">Reference proteome</keyword>
<feature type="region of interest" description="Disordered" evidence="5">
    <location>
        <begin position="1"/>
        <end position="66"/>
    </location>
</feature>
<feature type="compositionally biased region" description="Basic residues" evidence="5">
    <location>
        <begin position="53"/>
        <end position="66"/>
    </location>
</feature>
<dbReference type="PANTHER" id="PTHR46090">
    <property type="entry name" value="ADP-RIBOSYLATION FACTOR-LIKE PROTEIN 13B"/>
    <property type="match status" value="1"/>
</dbReference>
<dbReference type="PROSITE" id="PS51417">
    <property type="entry name" value="ARF"/>
    <property type="match status" value="1"/>
</dbReference>
<evidence type="ECO:0000256" key="4">
    <source>
        <dbReference type="PIRSR" id="PIRSR606689-2"/>
    </source>
</evidence>
<feature type="binding site" evidence="3">
    <location>
        <position position="262"/>
    </location>
    <ligand>
        <name>GTP</name>
        <dbReference type="ChEBI" id="CHEBI:37565"/>
    </ligand>
</feature>
<name>A0A7S4EEB8_9STRA</name>
<dbReference type="InterPro" id="IPR051995">
    <property type="entry name" value="Ciliary_GTPase"/>
</dbReference>
<keyword evidence="4" id="KW-0460">Magnesium</keyword>
<dbReference type="InterPro" id="IPR006689">
    <property type="entry name" value="Small_GTPase_ARF/SAR"/>
</dbReference>
<dbReference type="GO" id="GO:0046872">
    <property type="term" value="F:metal ion binding"/>
    <property type="evidence" value="ECO:0007669"/>
    <property type="project" value="UniProtKB-KW"/>
</dbReference>
<dbReference type="SUPFAM" id="SSF52540">
    <property type="entry name" value="P-loop containing nucleoside triphosphate hydrolases"/>
    <property type="match status" value="1"/>
</dbReference>
<reference evidence="6" key="1">
    <citation type="submission" date="2021-01" db="EMBL/GenBank/DDBJ databases">
        <authorList>
            <person name="Corre E."/>
            <person name="Pelletier E."/>
            <person name="Niang G."/>
            <person name="Scheremetjew M."/>
            <person name="Finn R."/>
            <person name="Kale V."/>
            <person name="Holt S."/>
            <person name="Cochrane G."/>
            <person name="Meng A."/>
            <person name="Brown T."/>
            <person name="Cohen L."/>
        </authorList>
    </citation>
    <scope>NUCLEOTIDE SEQUENCE</scope>
    <source>
        <strain evidence="6">CCMP1756</strain>
    </source>
</reference>
<feature type="binding site" evidence="4">
    <location>
        <position position="217"/>
    </location>
    <ligand>
        <name>Mg(2+)</name>
        <dbReference type="ChEBI" id="CHEBI:18420"/>
    </ligand>
</feature>